<evidence type="ECO:0000313" key="2">
    <source>
        <dbReference type="EMBL" id="GAA3541304.1"/>
    </source>
</evidence>
<organism evidence="2 3">
    <name type="scientific">Kribbella ginsengisoli</name>
    <dbReference type="NCBI Taxonomy" id="363865"/>
    <lineage>
        <taxon>Bacteria</taxon>
        <taxon>Bacillati</taxon>
        <taxon>Actinomycetota</taxon>
        <taxon>Actinomycetes</taxon>
        <taxon>Propionibacteriales</taxon>
        <taxon>Kribbellaceae</taxon>
        <taxon>Kribbella</taxon>
    </lineage>
</organism>
<comment type="caution">
    <text evidence="2">The sequence shown here is derived from an EMBL/GenBank/DDBJ whole genome shotgun (WGS) entry which is preliminary data.</text>
</comment>
<name>A0ABP6VZD5_9ACTN</name>
<reference evidence="3" key="1">
    <citation type="journal article" date="2019" name="Int. J. Syst. Evol. Microbiol.">
        <title>The Global Catalogue of Microorganisms (GCM) 10K type strain sequencing project: providing services to taxonomists for standard genome sequencing and annotation.</title>
        <authorList>
            <consortium name="The Broad Institute Genomics Platform"/>
            <consortium name="The Broad Institute Genome Sequencing Center for Infectious Disease"/>
            <person name="Wu L."/>
            <person name="Ma J."/>
        </authorList>
    </citation>
    <scope>NUCLEOTIDE SEQUENCE [LARGE SCALE GENOMIC DNA]</scope>
    <source>
        <strain evidence="3">JCM 16928</strain>
    </source>
</reference>
<sequence>MIGTASAVKADPAIDTASAVQKRTYPGCSSNGYRRRPIPQTLWDDPAALGTGQSH</sequence>
<protein>
    <recommendedName>
        <fullName evidence="4">Integrase</fullName>
    </recommendedName>
</protein>
<proteinExistence type="predicted"/>
<keyword evidence="3" id="KW-1185">Reference proteome</keyword>
<dbReference type="Proteomes" id="UP001501222">
    <property type="component" value="Unassembled WGS sequence"/>
</dbReference>
<accession>A0ABP6VZD5</accession>
<gene>
    <name evidence="2" type="ORF">GCM10022235_06130</name>
</gene>
<evidence type="ECO:0000313" key="3">
    <source>
        <dbReference type="Proteomes" id="UP001501222"/>
    </source>
</evidence>
<evidence type="ECO:0000256" key="1">
    <source>
        <dbReference type="SAM" id="MobiDB-lite"/>
    </source>
</evidence>
<dbReference type="EMBL" id="BAABAA010000001">
    <property type="protein sequence ID" value="GAA3541304.1"/>
    <property type="molecule type" value="Genomic_DNA"/>
</dbReference>
<evidence type="ECO:0008006" key="4">
    <source>
        <dbReference type="Google" id="ProtNLM"/>
    </source>
</evidence>
<feature type="region of interest" description="Disordered" evidence="1">
    <location>
        <begin position="21"/>
        <end position="55"/>
    </location>
</feature>